<gene>
    <name evidence="3" type="primary">LOC115230817</name>
</gene>
<dbReference type="KEGG" id="osn:115230817"/>
<dbReference type="PROSITE" id="PS50878">
    <property type="entry name" value="RT_POL"/>
    <property type="match status" value="1"/>
</dbReference>
<evidence type="ECO:0000259" key="1">
    <source>
        <dbReference type="PROSITE" id="PS50878"/>
    </source>
</evidence>
<sequence length="639" mass="69351">MLAADIPPFARNLLFSANLLPFSKKDGGVRPIAVGNVFRRLASKIACWSVSPDLSKNFVPTQVGVGVPSGCEAAVHAARRYLSTATPNRVLVKLDISNAFNSVRRDSLLDACLSRCPSIYRYVDLSYGSPSSLICGSSAISSENGVQQGDPLGPLLFSLAIDSAVKACQSEFNVWYLDDATIGGPACSILEDLNNIIPALISLGLSINPSKSEIFNISYDPNYFNTSIYPLFNSLLPNIKAVTSSDLIVLGSPIFSSAIPSFLELKLTKIQESIATLKTVDAHAAFFLIKNFLAFPRLQFFLQSAPCHRHHCALQHFDLLLRNSISANTNVNFDDAGWQQAILPVRHGGLGLQAPSVLALPFYLSSSYRCSPLVLRILSPHSESVLDQELSHGIEVWSSRGFDIPCYPCYTKAWTETMFLQLYNSLLSSCDQHRRACLLAASSEWSGAWLNAYPSGNTGTLLDPKSVQIGISLRLGLDICFPHTCRCGSVVDRKGLHPLSCRKSPGRIPRHSELNSVVKHALEAAGFPCQLEPPGLLREDGKRPDGVSLFPYKNGKAIVWDATCSDTFASSCLSLSAVEAGSAAKRAETKKASKYASLMDRFIFEPVSVETSGVLGPSTLRFLSKIGRSLGRARNDPVN</sequence>
<protein>
    <submittedName>
        <fullName evidence="3">Uncharacterized protein LOC115230817</fullName>
    </submittedName>
</protein>
<keyword evidence="2" id="KW-1185">Reference proteome</keyword>
<evidence type="ECO:0000313" key="2">
    <source>
        <dbReference type="Proteomes" id="UP000515154"/>
    </source>
</evidence>
<dbReference type="Pfam" id="PF00078">
    <property type="entry name" value="RVT_1"/>
    <property type="match status" value="1"/>
</dbReference>
<accession>A0A6P7U5P8</accession>
<organism evidence="2 3">
    <name type="scientific">Octopus sinensis</name>
    <name type="common">East Asian common octopus</name>
    <dbReference type="NCBI Taxonomy" id="2607531"/>
    <lineage>
        <taxon>Eukaryota</taxon>
        <taxon>Metazoa</taxon>
        <taxon>Spiralia</taxon>
        <taxon>Lophotrochozoa</taxon>
        <taxon>Mollusca</taxon>
        <taxon>Cephalopoda</taxon>
        <taxon>Coleoidea</taxon>
        <taxon>Octopodiformes</taxon>
        <taxon>Octopoda</taxon>
        <taxon>Incirrata</taxon>
        <taxon>Octopodidae</taxon>
        <taxon>Octopus</taxon>
    </lineage>
</organism>
<name>A0A6P7U5P8_9MOLL</name>
<dbReference type="PANTHER" id="PTHR48462:SF1">
    <property type="entry name" value="PROTEIN, PUTATIVE-RELATED"/>
    <property type="match status" value="1"/>
</dbReference>
<dbReference type="SUPFAM" id="SSF56672">
    <property type="entry name" value="DNA/RNA polymerases"/>
    <property type="match status" value="1"/>
</dbReference>
<feature type="domain" description="Reverse transcriptase" evidence="1">
    <location>
        <begin position="3"/>
        <end position="228"/>
    </location>
</feature>
<dbReference type="Proteomes" id="UP000515154">
    <property type="component" value="Unplaced"/>
</dbReference>
<dbReference type="PANTHER" id="PTHR48462">
    <property type="entry name" value="PROTEIN, PUTATIVE-RELATED"/>
    <property type="match status" value="1"/>
</dbReference>
<dbReference type="InterPro" id="IPR000477">
    <property type="entry name" value="RT_dom"/>
</dbReference>
<dbReference type="RefSeq" id="XP_029656802.1">
    <property type="nucleotide sequence ID" value="XM_029800942.1"/>
</dbReference>
<dbReference type="AlphaFoldDB" id="A0A6P7U5P8"/>
<proteinExistence type="predicted"/>
<evidence type="ECO:0000313" key="3">
    <source>
        <dbReference type="RefSeq" id="XP_029656802.1"/>
    </source>
</evidence>
<reference evidence="3" key="1">
    <citation type="submission" date="2025-08" db="UniProtKB">
        <authorList>
            <consortium name="RefSeq"/>
        </authorList>
    </citation>
    <scope>IDENTIFICATION</scope>
</reference>
<dbReference type="InterPro" id="IPR043502">
    <property type="entry name" value="DNA/RNA_pol_sf"/>
</dbReference>